<dbReference type="Pfam" id="PF00437">
    <property type="entry name" value="T2SSE"/>
    <property type="match status" value="1"/>
</dbReference>
<dbReference type="SMART" id="SM00382">
    <property type="entry name" value="AAA"/>
    <property type="match status" value="1"/>
</dbReference>
<dbReference type="PANTHER" id="PTHR30258:SF2">
    <property type="entry name" value="COMG OPERON PROTEIN 1"/>
    <property type="match status" value="1"/>
</dbReference>
<reference evidence="5 6" key="1">
    <citation type="submission" date="2018-07" db="EMBL/GenBank/DDBJ databases">
        <title>Bacillus sp. YLB-04 draft genome sequence.</title>
        <authorList>
            <person name="Yu L."/>
            <person name="Tang X."/>
        </authorList>
    </citation>
    <scope>NUCLEOTIDE SEQUENCE [LARGE SCALE GENOMIC DNA]</scope>
    <source>
        <strain evidence="5 6">YLB-04</strain>
    </source>
</reference>
<evidence type="ECO:0000256" key="2">
    <source>
        <dbReference type="ARBA" id="ARBA00022741"/>
    </source>
</evidence>
<dbReference type="NCBIfam" id="NF041000">
    <property type="entry name" value="ATPase_ComGA"/>
    <property type="match status" value="1"/>
</dbReference>
<dbReference type="InterPro" id="IPR001482">
    <property type="entry name" value="T2SS/T4SS_dom"/>
</dbReference>
<dbReference type="Gene3D" id="3.40.50.300">
    <property type="entry name" value="P-loop containing nucleotide triphosphate hydrolases"/>
    <property type="match status" value="1"/>
</dbReference>
<dbReference type="GO" id="GO:0005886">
    <property type="term" value="C:plasma membrane"/>
    <property type="evidence" value="ECO:0007669"/>
    <property type="project" value="TreeGrafter"/>
</dbReference>
<keyword evidence="2" id="KW-0547">Nucleotide-binding</keyword>
<gene>
    <name evidence="5" type="ORF">DRW41_19435</name>
</gene>
<dbReference type="InterPro" id="IPR047667">
    <property type="entry name" value="ATPase_ComGA"/>
</dbReference>
<dbReference type="AlphaFoldDB" id="A0A3D8GM37"/>
<dbReference type="EMBL" id="QNQT01000013">
    <property type="protein sequence ID" value="RDU35126.1"/>
    <property type="molecule type" value="Genomic_DNA"/>
</dbReference>
<evidence type="ECO:0000259" key="4">
    <source>
        <dbReference type="PROSITE" id="PS00662"/>
    </source>
</evidence>
<dbReference type="PROSITE" id="PS00662">
    <property type="entry name" value="T2SP_E"/>
    <property type="match status" value="1"/>
</dbReference>
<proteinExistence type="inferred from homology"/>
<dbReference type="InterPro" id="IPR027417">
    <property type="entry name" value="P-loop_NTPase"/>
</dbReference>
<dbReference type="Gene3D" id="3.30.450.90">
    <property type="match status" value="1"/>
</dbReference>
<comment type="caution">
    <text evidence="5">The sequence shown here is derived from an EMBL/GenBank/DDBJ whole genome shotgun (WGS) entry which is preliminary data.</text>
</comment>
<dbReference type="RefSeq" id="WP_115453696.1">
    <property type="nucleotide sequence ID" value="NZ_QNQT01000013.1"/>
</dbReference>
<evidence type="ECO:0000313" key="5">
    <source>
        <dbReference type="EMBL" id="RDU35126.1"/>
    </source>
</evidence>
<dbReference type="Proteomes" id="UP000257144">
    <property type="component" value="Unassembled WGS sequence"/>
</dbReference>
<dbReference type="GO" id="GO:0016887">
    <property type="term" value="F:ATP hydrolysis activity"/>
    <property type="evidence" value="ECO:0007669"/>
    <property type="project" value="TreeGrafter"/>
</dbReference>
<dbReference type="SUPFAM" id="SSF52540">
    <property type="entry name" value="P-loop containing nucleoside triphosphate hydrolases"/>
    <property type="match status" value="1"/>
</dbReference>
<feature type="domain" description="Bacterial type II secretion system protein E" evidence="4">
    <location>
        <begin position="209"/>
        <end position="223"/>
    </location>
</feature>
<keyword evidence="3" id="KW-0067">ATP-binding</keyword>
<sequence>MVLSITSAIESLADRIIANAVEHHATDIHILPRKEDTLIQFRITNKLSPRMSLPKDECDRLISHFKFTAHMDIGERRRPQSGAVLANVNGRSFGLRLSTLPSNNRESMVIRLLPQHDKYSFDRLSLFPDMAKKLLNLLKHSHGMIILTGPTGSGKTTTLYSLLNETASKYQRSVITLEDPIEKECGTVLQVQVNEKAGVTYAAGLKAILRHDPDIIMVGEIRDAETARVAVRAALTGHLVLTTMHTRDSPGAIHRLHEFGVNWLEVEQTLVAVTAQRIVELNCPFCGGECPPYCHSTGVRKRASVFELLSGKALEAAIRSSRGEAVRVEYPTLGKAIRKGIALGYIKYSEYERLVFSHEET</sequence>
<protein>
    <submittedName>
        <fullName evidence="5">Competence protein ComG</fullName>
    </submittedName>
</protein>
<accession>A0A3D8GM37</accession>
<dbReference type="PANTHER" id="PTHR30258">
    <property type="entry name" value="TYPE II SECRETION SYSTEM PROTEIN GSPE-RELATED"/>
    <property type="match status" value="1"/>
</dbReference>
<dbReference type="CDD" id="cd01129">
    <property type="entry name" value="PulE-GspE-like"/>
    <property type="match status" value="1"/>
</dbReference>
<dbReference type="GO" id="GO:0005524">
    <property type="term" value="F:ATP binding"/>
    <property type="evidence" value="ECO:0007669"/>
    <property type="project" value="UniProtKB-KW"/>
</dbReference>
<evidence type="ECO:0000256" key="3">
    <source>
        <dbReference type="ARBA" id="ARBA00022840"/>
    </source>
</evidence>
<comment type="similarity">
    <text evidence="1">Belongs to the GSP E family.</text>
</comment>
<name>A0A3D8GM37_9BACI</name>
<keyword evidence="6" id="KW-1185">Reference proteome</keyword>
<evidence type="ECO:0000313" key="6">
    <source>
        <dbReference type="Proteomes" id="UP000257144"/>
    </source>
</evidence>
<evidence type="ECO:0000256" key="1">
    <source>
        <dbReference type="ARBA" id="ARBA00006611"/>
    </source>
</evidence>
<organism evidence="5 6">
    <name type="scientific">Neobacillus piezotolerans</name>
    <dbReference type="NCBI Taxonomy" id="2259171"/>
    <lineage>
        <taxon>Bacteria</taxon>
        <taxon>Bacillati</taxon>
        <taxon>Bacillota</taxon>
        <taxon>Bacilli</taxon>
        <taxon>Bacillales</taxon>
        <taxon>Bacillaceae</taxon>
        <taxon>Neobacillus</taxon>
    </lineage>
</organism>
<dbReference type="InterPro" id="IPR003593">
    <property type="entry name" value="AAA+_ATPase"/>
</dbReference>
<dbReference type="OrthoDB" id="9808272at2"/>